<keyword evidence="1" id="KW-0812">Transmembrane</keyword>
<gene>
    <name evidence="2" type="ORF">SDC9_54058</name>
</gene>
<dbReference type="EMBL" id="VSSQ01001372">
    <property type="protein sequence ID" value="MPM07751.1"/>
    <property type="molecule type" value="Genomic_DNA"/>
</dbReference>
<evidence type="ECO:0000313" key="2">
    <source>
        <dbReference type="EMBL" id="MPM07751.1"/>
    </source>
</evidence>
<accession>A0A644WVX2</accession>
<name>A0A644WVX2_9ZZZZ</name>
<dbReference type="AlphaFoldDB" id="A0A644WVX2"/>
<dbReference type="Pfam" id="PF18936">
    <property type="entry name" value="DUF5684"/>
    <property type="match status" value="1"/>
</dbReference>
<keyword evidence="1" id="KW-0472">Membrane</keyword>
<feature type="transmembrane region" description="Helical" evidence="1">
    <location>
        <begin position="6"/>
        <end position="24"/>
    </location>
</feature>
<feature type="transmembrane region" description="Helical" evidence="1">
    <location>
        <begin position="54"/>
        <end position="76"/>
    </location>
</feature>
<keyword evidence="1" id="KW-1133">Transmembrane helix</keyword>
<reference evidence="2" key="1">
    <citation type="submission" date="2019-08" db="EMBL/GenBank/DDBJ databases">
        <authorList>
            <person name="Kucharzyk K."/>
            <person name="Murdoch R.W."/>
            <person name="Higgins S."/>
            <person name="Loffler F."/>
        </authorList>
    </citation>
    <scope>NUCLEOTIDE SEQUENCE</scope>
</reference>
<feature type="transmembrane region" description="Helical" evidence="1">
    <location>
        <begin position="83"/>
        <end position="104"/>
    </location>
</feature>
<protein>
    <recommendedName>
        <fullName evidence="3">Signal peptidase I</fullName>
    </recommendedName>
</protein>
<evidence type="ECO:0008006" key="3">
    <source>
        <dbReference type="Google" id="ProtNLM"/>
    </source>
</evidence>
<evidence type="ECO:0000256" key="1">
    <source>
        <dbReference type="SAM" id="Phobius"/>
    </source>
</evidence>
<organism evidence="2">
    <name type="scientific">bioreactor metagenome</name>
    <dbReference type="NCBI Taxonomy" id="1076179"/>
    <lineage>
        <taxon>unclassified sequences</taxon>
        <taxon>metagenomes</taxon>
        <taxon>ecological metagenomes</taxon>
    </lineage>
</organism>
<dbReference type="InterPro" id="IPR043739">
    <property type="entry name" value="DUF5684"/>
</dbReference>
<sequence length="119" mass="13187">MTAMIIVYLVIMIFLVIVPMWKIFTKAGQPGWACLVPIYNLYVMTLIAKKPAWWLIMILIVPIANFIFLIMLLHAISTNFGKGVGFTLGLIFLSAIFIPILGYGSAQYNPPVTPGQPTA</sequence>
<feature type="transmembrane region" description="Helical" evidence="1">
    <location>
        <begin position="31"/>
        <end position="48"/>
    </location>
</feature>
<comment type="caution">
    <text evidence="2">The sequence shown here is derived from an EMBL/GenBank/DDBJ whole genome shotgun (WGS) entry which is preliminary data.</text>
</comment>
<proteinExistence type="predicted"/>